<feature type="compositionally biased region" description="Acidic residues" evidence="1">
    <location>
        <begin position="550"/>
        <end position="567"/>
    </location>
</feature>
<dbReference type="PANTHER" id="PTHR23356">
    <property type="entry name" value="DPY30-RELATED"/>
    <property type="match status" value="1"/>
</dbReference>
<feature type="compositionally biased region" description="Basic and acidic residues" evidence="1">
    <location>
        <begin position="102"/>
        <end position="129"/>
    </location>
</feature>
<keyword evidence="3" id="KW-1185">Reference proteome</keyword>
<dbReference type="AlphaFoldDB" id="A0A2S4V042"/>
<dbReference type="EMBL" id="PKSM01000207">
    <property type="protein sequence ID" value="POW02888.1"/>
    <property type="molecule type" value="Genomic_DNA"/>
</dbReference>
<evidence type="ECO:0000256" key="1">
    <source>
        <dbReference type="SAM" id="MobiDB-lite"/>
    </source>
</evidence>
<proteinExistence type="predicted"/>
<dbReference type="VEuPathDB" id="FungiDB:PSHT_11913"/>
<feature type="region of interest" description="Disordered" evidence="1">
    <location>
        <begin position="1"/>
        <end position="129"/>
    </location>
</feature>
<feature type="compositionally biased region" description="Basic residues" evidence="1">
    <location>
        <begin position="643"/>
        <end position="655"/>
    </location>
</feature>
<feature type="compositionally biased region" description="Polar residues" evidence="1">
    <location>
        <begin position="723"/>
        <end position="747"/>
    </location>
</feature>
<feature type="region of interest" description="Disordered" evidence="1">
    <location>
        <begin position="540"/>
        <end position="657"/>
    </location>
</feature>
<dbReference type="Pfam" id="PF08624">
    <property type="entry name" value="CRC_subunit"/>
    <property type="match status" value="1"/>
</dbReference>
<dbReference type="GO" id="GO:0048188">
    <property type="term" value="C:Set1C/COMPASS complex"/>
    <property type="evidence" value="ECO:0007669"/>
    <property type="project" value="InterPro"/>
</dbReference>
<sequence length="797" mass="88472">QNTTRDMMNQPHTFTHPDMRQYSYASKQGQEQDEYDEEDGGEEGSQDDDEGEEQGEEDEGEVEAEDGINEGEEEDEDEDEEEEEEDEEDEDEEEGEGEEEVEKIARQRDRQQKKELKEREKAERMAKREQERLARIAKKEQLLLESKAAKKAKATVDGEQRAWSIGRPMKGNVSSSQPPARKIKVDNRVETVRRLITHNETGELTIVPTGGAADTSSKTRWCDTKVHQGVTYLVEEDELTLPSDPKGDTKVTPEGILLGGRQYRIPTFTSRNRVNPNKHFMLSIDAARAAGYRDSLCFFRRNPLIQKLPCTQIEKDELITAGFLSGNLKSRAVTMCSARNAFKVMGARFLKDGRHVIDDYYEDAAFANGANSGEIAGDEGSEAQDKGAANTGPSQPGDGTAGPEGSDSTTRQACQSTFRLALNRINPSAAGSATLGFKTIFGGDGKAPSIAIPNDSKERRRRMASHLTAKNWMIQYCRAISEMNRHLRVIRNERMVPFPKYPSIARLAGNGSTSGTNGRLTDGVTDDEEMEWREVEVEMRLNTDGKIMEPGDEVLDTKEEPDDDDDNNSNAGGATAPEPAQVFSRITNPLPPESTITIYGVKNSSAPQEQSHSGEGIPGQGSTRADLSRVGTGSGLHPAQARSPHKRFNKSRGKKANNDWWTTTTRVIEQRPKQPVMGLLDVHTGQPHVRQDTQATRAIWETAHDLEDRLRYNKRQKLIGDSQSNVETDQNISSIQSRTATSTTHGTIMNGPGIGRPGFSSSVNNATLIETVFDDELNHSKRYDLLPGMWDFRSIAL</sequence>
<reference evidence="3" key="3">
    <citation type="journal article" date="2018" name="Mol. Plant Microbe Interact.">
        <title>Genome sequence resources for the wheat stripe rust pathogen (Puccinia striiformis f. sp. tritici) and the barley stripe rust pathogen (Puccinia striiformis f. sp. hordei).</title>
        <authorList>
            <person name="Xia C."/>
            <person name="Wang M."/>
            <person name="Yin C."/>
            <person name="Cornejo O.E."/>
            <person name="Hulbert S.H."/>
            <person name="Chen X."/>
        </authorList>
    </citation>
    <scope>NUCLEOTIDE SEQUENCE [LARGE SCALE GENOMIC DNA]</scope>
    <source>
        <strain evidence="3">93TX-2</strain>
    </source>
</reference>
<evidence type="ECO:0000313" key="2">
    <source>
        <dbReference type="EMBL" id="POW02888.1"/>
    </source>
</evidence>
<dbReference type="VEuPathDB" id="FungiDB:PSTT_10233"/>
<reference evidence="2 3" key="1">
    <citation type="submission" date="2017-12" db="EMBL/GenBank/DDBJ databases">
        <title>Gene loss provides genomic basis for host adaptation in cereal stripe rust fungi.</title>
        <authorList>
            <person name="Xia C."/>
        </authorList>
    </citation>
    <scope>NUCLEOTIDE SEQUENCE [LARGE SCALE GENOMIC DNA]</scope>
    <source>
        <strain evidence="2 3">93TX-2</strain>
    </source>
</reference>
<dbReference type="InterPro" id="IPR037856">
    <property type="entry name" value="Sdc1/DPY30"/>
</dbReference>
<dbReference type="Proteomes" id="UP000238274">
    <property type="component" value="Unassembled WGS sequence"/>
</dbReference>
<feature type="compositionally biased region" description="Acidic residues" evidence="1">
    <location>
        <begin position="31"/>
        <end position="101"/>
    </location>
</feature>
<feature type="compositionally biased region" description="Polar residues" evidence="1">
    <location>
        <begin position="1"/>
        <end position="13"/>
    </location>
</feature>
<feature type="region of interest" description="Disordered" evidence="1">
    <location>
        <begin position="372"/>
        <end position="411"/>
    </location>
</feature>
<gene>
    <name evidence="2" type="ORF">PSHT_11913</name>
</gene>
<accession>A0A2S4V042</accession>
<feature type="compositionally biased region" description="Polar residues" evidence="1">
    <location>
        <begin position="594"/>
        <end position="613"/>
    </location>
</feature>
<feature type="non-terminal residue" evidence="2">
    <location>
        <position position="1"/>
    </location>
</feature>
<dbReference type="OrthoDB" id="5598844at2759"/>
<feature type="region of interest" description="Disordered" evidence="1">
    <location>
        <begin position="723"/>
        <end position="756"/>
    </location>
</feature>
<dbReference type="PANTHER" id="PTHR23356:SF16">
    <property type="entry name" value="DPY30 DOMAIN CONTAINING 2"/>
    <property type="match status" value="1"/>
</dbReference>
<reference evidence="3" key="2">
    <citation type="journal article" date="2018" name="BMC Genomics">
        <title>Genomic insights into host adaptation between the wheat stripe rust pathogen (Puccinia striiformis f. sp. tritici) and the barley stripe rust pathogen (Puccinia striiformis f. sp. hordei).</title>
        <authorList>
            <person name="Xia C."/>
            <person name="Wang M."/>
            <person name="Yin C."/>
            <person name="Cornejo O.E."/>
            <person name="Hulbert S.H."/>
            <person name="Chen X."/>
        </authorList>
    </citation>
    <scope>NUCLEOTIDE SEQUENCE [LARGE SCALE GENOMIC DNA]</scope>
    <source>
        <strain evidence="3">93TX-2</strain>
    </source>
</reference>
<feature type="compositionally biased region" description="Basic and acidic residues" evidence="1">
    <location>
        <begin position="540"/>
        <end position="549"/>
    </location>
</feature>
<protein>
    <submittedName>
        <fullName evidence="2">Uncharacterized protein</fullName>
    </submittedName>
</protein>
<comment type="caution">
    <text evidence="2">The sequence shown here is derived from an EMBL/GenBank/DDBJ whole genome shotgun (WGS) entry which is preliminary data.</text>
</comment>
<dbReference type="InterPro" id="IPR013933">
    <property type="entry name" value="CRC_Rsc7/Swp82"/>
</dbReference>
<name>A0A2S4V042_9BASI</name>
<evidence type="ECO:0000313" key="3">
    <source>
        <dbReference type="Proteomes" id="UP000238274"/>
    </source>
</evidence>
<organism evidence="2 3">
    <name type="scientific">Puccinia striiformis</name>
    <dbReference type="NCBI Taxonomy" id="27350"/>
    <lineage>
        <taxon>Eukaryota</taxon>
        <taxon>Fungi</taxon>
        <taxon>Dikarya</taxon>
        <taxon>Basidiomycota</taxon>
        <taxon>Pucciniomycotina</taxon>
        <taxon>Pucciniomycetes</taxon>
        <taxon>Pucciniales</taxon>
        <taxon>Pucciniaceae</taxon>
        <taxon>Puccinia</taxon>
    </lineage>
</organism>